<comment type="caution">
    <text evidence="2">The sequence shown here is derived from an EMBL/GenBank/DDBJ whole genome shotgun (WGS) entry which is preliminary data.</text>
</comment>
<sequence>RPRRLWIDAICINQDDIAERNAQVAIMQHIYHTAVDVIAWIGEDNGAQDQRAIALVCELGPRGYTLVVRRESREHPRAFLSLYDTDDWLAFLSLIERPWFSRIWIVQEVVMGKRVTVWCGSYQLDWNDLYHSALFLRNYA</sequence>
<accession>A0AAE0JXL8</accession>
<dbReference type="Proteomes" id="UP001287356">
    <property type="component" value="Unassembled WGS sequence"/>
</dbReference>
<organism evidence="2 3">
    <name type="scientific">Lasiosphaeria ovina</name>
    <dbReference type="NCBI Taxonomy" id="92902"/>
    <lineage>
        <taxon>Eukaryota</taxon>
        <taxon>Fungi</taxon>
        <taxon>Dikarya</taxon>
        <taxon>Ascomycota</taxon>
        <taxon>Pezizomycotina</taxon>
        <taxon>Sordariomycetes</taxon>
        <taxon>Sordariomycetidae</taxon>
        <taxon>Sordariales</taxon>
        <taxon>Lasiosphaeriaceae</taxon>
        <taxon>Lasiosphaeria</taxon>
    </lineage>
</organism>
<gene>
    <name evidence="2" type="ORF">B0T24DRAFT_509922</name>
</gene>
<feature type="non-terminal residue" evidence="2">
    <location>
        <position position="140"/>
    </location>
</feature>
<dbReference type="InterPro" id="IPR010730">
    <property type="entry name" value="HET"/>
</dbReference>
<dbReference type="EMBL" id="JAULSN010000008">
    <property type="protein sequence ID" value="KAK3366228.1"/>
    <property type="molecule type" value="Genomic_DNA"/>
</dbReference>
<keyword evidence="3" id="KW-1185">Reference proteome</keyword>
<proteinExistence type="predicted"/>
<dbReference type="PANTHER" id="PTHR24148:SF64">
    <property type="entry name" value="HETEROKARYON INCOMPATIBILITY DOMAIN-CONTAINING PROTEIN"/>
    <property type="match status" value="1"/>
</dbReference>
<feature type="non-terminal residue" evidence="2">
    <location>
        <position position="1"/>
    </location>
</feature>
<evidence type="ECO:0000313" key="2">
    <source>
        <dbReference type="EMBL" id="KAK3366228.1"/>
    </source>
</evidence>
<protein>
    <submittedName>
        <fullName evidence="2">Heterokaryon incompatibility protein-domain-containing protein</fullName>
    </submittedName>
</protein>
<feature type="domain" description="Heterokaryon incompatibility" evidence="1">
    <location>
        <begin position="2"/>
        <end position="108"/>
    </location>
</feature>
<dbReference type="Pfam" id="PF06985">
    <property type="entry name" value="HET"/>
    <property type="match status" value="1"/>
</dbReference>
<dbReference type="AlphaFoldDB" id="A0AAE0JXL8"/>
<name>A0AAE0JXL8_9PEZI</name>
<dbReference type="PANTHER" id="PTHR24148">
    <property type="entry name" value="ANKYRIN REPEAT DOMAIN-CONTAINING PROTEIN 39 HOMOLOG-RELATED"/>
    <property type="match status" value="1"/>
</dbReference>
<reference evidence="2" key="1">
    <citation type="journal article" date="2023" name="Mol. Phylogenet. Evol.">
        <title>Genome-scale phylogeny and comparative genomics of the fungal order Sordariales.</title>
        <authorList>
            <person name="Hensen N."/>
            <person name="Bonometti L."/>
            <person name="Westerberg I."/>
            <person name="Brannstrom I.O."/>
            <person name="Guillou S."/>
            <person name="Cros-Aarteil S."/>
            <person name="Calhoun S."/>
            <person name="Haridas S."/>
            <person name="Kuo A."/>
            <person name="Mondo S."/>
            <person name="Pangilinan J."/>
            <person name="Riley R."/>
            <person name="LaButti K."/>
            <person name="Andreopoulos B."/>
            <person name="Lipzen A."/>
            <person name="Chen C."/>
            <person name="Yan M."/>
            <person name="Daum C."/>
            <person name="Ng V."/>
            <person name="Clum A."/>
            <person name="Steindorff A."/>
            <person name="Ohm R.A."/>
            <person name="Martin F."/>
            <person name="Silar P."/>
            <person name="Natvig D.O."/>
            <person name="Lalanne C."/>
            <person name="Gautier V."/>
            <person name="Ament-Velasquez S.L."/>
            <person name="Kruys A."/>
            <person name="Hutchinson M.I."/>
            <person name="Powell A.J."/>
            <person name="Barry K."/>
            <person name="Miller A.N."/>
            <person name="Grigoriev I.V."/>
            <person name="Debuchy R."/>
            <person name="Gladieux P."/>
            <person name="Hiltunen Thoren M."/>
            <person name="Johannesson H."/>
        </authorList>
    </citation>
    <scope>NUCLEOTIDE SEQUENCE</scope>
    <source>
        <strain evidence="2">CBS 958.72</strain>
    </source>
</reference>
<evidence type="ECO:0000259" key="1">
    <source>
        <dbReference type="Pfam" id="PF06985"/>
    </source>
</evidence>
<reference evidence="2" key="2">
    <citation type="submission" date="2023-06" db="EMBL/GenBank/DDBJ databases">
        <authorList>
            <consortium name="Lawrence Berkeley National Laboratory"/>
            <person name="Haridas S."/>
            <person name="Hensen N."/>
            <person name="Bonometti L."/>
            <person name="Westerberg I."/>
            <person name="Brannstrom I.O."/>
            <person name="Guillou S."/>
            <person name="Cros-Aarteil S."/>
            <person name="Calhoun S."/>
            <person name="Kuo A."/>
            <person name="Mondo S."/>
            <person name="Pangilinan J."/>
            <person name="Riley R."/>
            <person name="Labutti K."/>
            <person name="Andreopoulos B."/>
            <person name="Lipzen A."/>
            <person name="Chen C."/>
            <person name="Yanf M."/>
            <person name="Daum C."/>
            <person name="Ng V."/>
            <person name="Clum A."/>
            <person name="Steindorff A."/>
            <person name="Ohm R."/>
            <person name="Martin F."/>
            <person name="Silar P."/>
            <person name="Natvig D."/>
            <person name="Lalanne C."/>
            <person name="Gautier V."/>
            <person name="Ament-Velasquez S.L."/>
            <person name="Kruys A."/>
            <person name="Hutchinson M.I."/>
            <person name="Powell A.J."/>
            <person name="Barry K."/>
            <person name="Miller A.N."/>
            <person name="Grigoriev I.V."/>
            <person name="Debuchy R."/>
            <person name="Gladieux P."/>
            <person name="Thoren M.H."/>
            <person name="Johannesson H."/>
        </authorList>
    </citation>
    <scope>NUCLEOTIDE SEQUENCE</scope>
    <source>
        <strain evidence="2">CBS 958.72</strain>
    </source>
</reference>
<dbReference type="InterPro" id="IPR052895">
    <property type="entry name" value="HetReg/Transcr_Mod"/>
</dbReference>
<evidence type="ECO:0000313" key="3">
    <source>
        <dbReference type="Proteomes" id="UP001287356"/>
    </source>
</evidence>